<sequence length="292" mass="31508">MQLTHPNPAAAFFTSAPARAVARLLRGLDRLAPRLSTRLALGLFFTPLPTKRLARGRPVPAPWTLSELPFENGHLGVWQRADALPDAPRVLLVHGWAGDAQQLRAQGDRLLAAGLAPVLLDLPAHGRAGGWRTNLGQWVRALFAVTARFGPWQGVVAHSLGAVASAHAMARGLPVQRAALIALAPPPRLFLSWFAAAMGVGEALAERMQRRIEQRVGVEMAQFDPAWLAPRLKQPTLLVHDHADRTAPLAGSAAMAEGAAQAVLLRTEGLGHRRVLQDGWVLQQVERHLAAQ</sequence>
<evidence type="ECO:0000313" key="2">
    <source>
        <dbReference type="Proteomes" id="UP000613266"/>
    </source>
</evidence>
<dbReference type="EMBL" id="JAEDAK010000002">
    <property type="protein sequence ID" value="MBH9576139.1"/>
    <property type="molecule type" value="Genomic_DNA"/>
</dbReference>
<proteinExistence type="predicted"/>
<dbReference type="SUPFAM" id="SSF53474">
    <property type="entry name" value="alpha/beta-Hydrolases"/>
    <property type="match status" value="1"/>
</dbReference>
<dbReference type="InterPro" id="IPR029058">
    <property type="entry name" value="AB_hydrolase_fold"/>
</dbReference>
<protein>
    <submittedName>
        <fullName evidence="1">Alpha/beta hydrolase</fullName>
    </submittedName>
</protein>
<dbReference type="Proteomes" id="UP000613266">
    <property type="component" value="Unassembled WGS sequence"/>
</dbReference>
<evidence type="ECO:0000313" key="1">
    <source>
        <dbReference type="EMBL" id="MBH9576139.1"/>
    </source>
</evidence>
<keyword evidence="1" id="KW-0378">Hydrolase</keyword>
<dbReference type="AlphaFoldDB" id="A0A931NGJ4"/>
<dbReference type="GO" id="GO:0016787">
    <property type="term" value="F:hydrolase activity"/>
    <property type="evidence" value="ECO:0007669"/>
    <property type="project" value="UniProtKB-KW"/>
</dbReference>
<dbReference type="Gene3D" id="3.40.50.1820">
    <property type="entry name" value="alpha/beta hydrolase"/>
    <property type="match status" value="1"/>
</dbReference>
<name>A0A931NGJ4_9BURK</name>
<keyword evidence="2" id="KW-1185">Reference proteome</keyword>
<gene>
    <name evidence="1" type="ORF">I7X39_04385</name>
</gene>
<dbReference type="RefSeq" id="WP_198109744.1">
    <property type="nucleotide sequence ID" value="NZ_JAEDAK010000002.1"/>
</dbReference>
<reference evidence="1" key="1">
    <citation type="submission" date="2020-12" db="EMBL/GenBank/DDBJ databases">
        <title>The genome sequence of Inhella sp. 1Y17.</title>
        <authorList>
            <person name="Liu Y."/>
        </authorList>
    </citation>
    <scope>NUCLEOTIDE SEQUENCE</scope>
    <source>
        <strain evidence="1">1Y17</strain>
    </source>
</reference>
<organism evidence="1 2">
    <name type="scientific">Inhella proteolytica</name>
    <dbReference type="NCBI Taxonomy" id="2795029"/>
    <lineage>
        <taxon>Bacteria</taxon>
        <taxon>Pseudomonadati</taxon>
        <taxon>Pseudomonadota</taxon>
        <taxon>Betaproteobacteria</taxon>
        <taxon>Burkholderiales</taxon>
        <taxon>Sphaerotilaceae</taxon>
        <taxon>Inhella</taxon>
    </lineage>
</organism>
<comment type="caution">
    <text evidence="1">The sequence shown here is derived from an EMBL/GenBank/DDBJ whole genome shotgun (WGS) entry which is preliminary data.</text>
</comment>
<accession>A0A931NGJ4</accession>